<protein>
    <submittedName>
        <fullName evidence="1">Uncharacterized protein</fullName>
    </submittedName>
</protein>
<dbReference type="Proteomes" id="UP000005695">
    <property type="component" value="Unassembled WGS sequence"/>
</dbReference>
<dbReference type="EMBL" id="AAEW02000021">
    <property type="protein sequence ID" value="EAT14582.1"/>
    <property type="molecule type" value="Genomic_DNA"/>
</dbReference>
<name>Q1JWI6_DESA6</name>
<reference evidence="1" key="1">
    <citation type="submission" date="2006-05" db="EMBL/GenBank/DDBJ databases">
        <title>Annotation of the draft genome assembly of Desulfuromonas acetoxidans DSM 684.</title>
        <authorList>
            <consortium name="US DOE Joint Genome Institute (JGI-ORNL)"/>
            <person name="Larimer F."/>
            <person name="Land M."/>
            <person name="Hauser L."/>
        </authorList>
    </citation>
    <scope>NUCLEOTIDE SEQUENCE [LARGE SCALE GENOMIC DNA]</scope>
    <source>
        <strain evidence="1">DSM 684</strain>
    </source>
</reference>
<proteinExistence type="predicted"/>
<accession>Q1JWI6</accession>
<gene>
    <name evidence="1" type="ORF">Dace_0411</name>
</gene>
<evidence type="ECO:0000313" key="1">
    <source>
        <dbReference type="EMBL" id="EAT14582.1"/>
    </source>
</evidence>
<sequence>MESGCCIDLCHPFTTLGTHVTWASAPTLRVVFASSKETQKRPPDKGLVSTGPHGAVANLLRVSGVIGRRHRITIAPLSALLTRKISRNIPRSAD</sequence>
<evidence type="ECO:0000313" key="2">
    <source>
        <dbReference type="Proteomes" id="UP000005695"/>
    </source>
</evidence>
<keyword evidence="2" id="KW-1185">Reference proteome</keyword>
<organism evidence="1 2">
    <name type="scientific">Desulfuromonas acetoxidans (strain DSM 684 / 11070)</name>
    <dbReference type="NCBI Taxonomy" id="281689"/>
    <lineage>
        <taxon>Bacteria</taxon>
        <taxon>Pseudomonadati</taxon>
        <taxon>Thermodesulfobacteriota</taxon>
        <taxon>Desulfuromonadia</taxon>
        <taxon>Desulfuromonadales</taxon>
        <taxon>Desulfuromonadaceae</taxon>
        <taxon>Desulfuromonas</taxon>
    </lineage>
</organism>
<dbReference type="AlphaFoldDB" id="Q1JWI6"/>
<reference evidence="1" key="2">
    <citation type="submission" date="2006-05" db="EMBL/GenBank/DDBJ databases">
        <title>Sequencing of the draft genome and assembly of Desulfuromonas acetoxidans DSM 684.</title>
        <authorList>
            <consortium name="US DOE Joint Genome Institute (JGI-PGF)"/>
            <person name="Copeland A."/>
            <person name="Lucas S."/>
            <person name="Lapidus A."/>
            <person name="Barry K."/>
            <person name="Detter J.C."/>
            <person name="Glavina del Rio T."/>
            <person name="Hammon N."/>
            <person name="Israni S."/>
            <person name="Dalin E."/>
            <person name="Tice H."/>
            <person name="Bruce D."/>
            <person name="Pitluck S."/>
            <person name="Richardson P."/>
        </authorList>
    </citation>
    <scope>NUCLEOTIDE SEQUENCE [LARGE SCALE GENOMIC DNA]</scope>
    <source>
        <strain evidence="1">DSM 684</strain>
    </source>
</reference>
<comment type="caution">
    <text evidence="1">The sequence shown here is derived from an EMBL/GenBank/DDBJ whole genome shotgun (WGS) entry which is preliminary data.</text>
</comment>